<dbReference type="OrthoDB" id="3087627at2759"/>
<feature type="coiled-coil region" evidence="1">
    <location>
        <begin position="275"/>
        <end position="302"/>
    </location>
</feature>
<evidence type="ECO:0000256" key="1">
    <source>
        <dbReference type="SAM" id="Coils"/>
    </source>
</evidence>
<feature type="compositionally biased region" description="Polar residues" evidence="2">
    <location>
        <begin position="107"/>
        <end position="117"/>
    </location>
</feature>
<evidence type="ECO:0000313" key="4">
    <source>
        <dbReference type="Proteomes" id="UP001063166"/>
    </source>
</evidence>
<dbReference type="EMBL" id="BRPK01000015">
    <property type="protein sequence ID" value="GLB43987.1"/>
    <property type="molecule type" value="Genomic_DNA"/>
</dbReference>
<evidence type="ECO:0000313" key="3">
    <source>
        <dbReference type="EMBL" id="GLB43987.1"/>
    </source>
</evidence>
<evidence type="ECO:0008006" key="5">
    <source>
        <dbReference type="Google" id="ProtNLM"/>
    </source>
</evidence>
<dbReference type="Proteomes" id="UP001063166">
    <property type="component" value="Unassembled WGS sequence"/>
</dbReference>
<evidence type="ECO:0000256" key="2">
    <source>
        <dbReference type="SAM" id="MobiDB-lite"/>
    </source>
</evidence>
<accession>A0A9P3PW00</accession>
<feature type="region of interest" description="Disordered" evidence="2">
    <location>
        <begin position="139"/>
        <end position="161"/>
    </location>
</feature>
<reference evidence="3" key="1">
    <citation type="submission" date="2022-07" db="EMBL/GenBank/DDBJ databases">
        <title>The genome of Lyophyllum shimeji provides insight into the initial evolution of ectomycorrhizal fungal genome.</title>
        <authorList>
            <person name="Kobayashi Y."/>
            <person name="Shibata T."/>
            <person name="Hirakawa H."/>
            <person name="Shigenobu S."/>
            <person name="Nishiyama T."/>
            <person name="Yamada A."/>
            <person name="Hasebe M."/>
            <person name="Kawaguchi M."/>
        </authorList>
    </citation>
    <scope>NUCLEOTIDE SEQUENCE</scope>
    <source>
        <strain evidence="3">AT787</strain>
    </source>
</reference>
<keyword evidence="1" id="KW-0175">Coiled coil</keyword>
<feature type="compositionally biased region" description="Low complexity" evidence="2">
    <location>
        <begin position="147"/>
        <end position="158"/>
    </location>
</feature>
<gene>
    <name evidence="3" type="ORF">LshimejAT787_1501710</name>
</gene>
<sequence length="336" mass="37932">MRFSFKKRLSSLVYPLLKLFRMPGDIPNGVEFRTEDQPVGTYLELLGLHYKTPAESQELRAVKLSLLDKQKTTSQHEYVVVTVLDGQGASHDFRIERMPYSHVRESVPTSATDSSLSLPEVPPMHSSLSASSLLSSKTSHHSRSLRPKSSISSFDSSSNDQPAKDTVLWVRHPKKLPKDCLLGVLTFPTEATTTSPVFFYNIIVLADTLHKSYPLYHLFSHNCYHLAGAMTKVLELACGVCMVKEQHVPAHLQQESWYIIGRTFNPEEKDIATAIEKLKTEYEVATKEFEQALEKKAEAEAERNIRRITSPFGDVFDSFGVLWLSNDFQGNFSDSF</sequence>
<keyword evidence="4" id="KW-1185">Reference proteome</keyword>
<name>A0A9P3PW00_LYOSH</name>
<feature type="region of interest" description="Disordered" evidence="2">
    <location>
        <begin position="104"/>
        <end position="123"/>
    </location>
</feature>
<proteinExistence type="predicted"/>
<comment type="caution">
    <text evidence="3">The sequence shown here is derived from an EMBL/GenBank/DDBJ whole genome shotgun (WGS) entry which is preliminary data.</text>
</comment>
<protein>
    <recommendedName>
        <fullName evidence="5">PPPDE domain-containing protein</fullName>
    </recommendedName>
</protein>
<dbReference type="AlphaFoldDB" id="A0A9P3PW00"/>
<organism evidence="3 4">
    <name type="scientific">Lyophyllum shimeji</name>
    <name type="common">Hon-shimeji</name>
    <name type="synonym">Tricholoma shimeji</name>
    <dbReference type="NCBI Taxonomy" id="47721"/>
    <lineage>
        <taxon>Eukaryota</taxon>
        <taxon>Fungi</taxon>
        <taxon>Dikarya</taxon>
        <taxon>Basidiomycota</taxon>
        <taxon>Agaricomycotina</taxon>
        <taxon>Agaricomycetes</taxon>
        <taxon>Agaricomycetidae</taxon>
        <taxon>Agaricales</taxon>
        <taxon>Tricholomatineae</taxon>
        <taxon>Lyophyllaceae</taxon>
        <taxon>Lyophyllum</taxon>
    </lineage>
</organism>